<dbReference type="InterPro" id="IPR013328">
    <property type="entry name" value="6PGD_dom2"/>
</dbReference>
<dbReference type="Pfam" id="PF00725">
    <property type="entry name" value="3HCDH"/>
    <property type="match status" value="1"/>
</dbReference>
<dbReference type="SUPFAM" id="SSF51735">
    <property type="entry name" value="NAD(P)-binding Rossmann-fold domains"/>
    <property type="match status" value="1"/>
</dbReference>
<dbReference type="EMBL" id="CP080467">
    <property type="protein sequence ID" value="UNO48116.1"/>
    <property type="molecule type" value="Genomic_DNA"/>
</dbReference>
<name>T0BNE0_ALIAG</name>
<dbReference type="InterPro" id="IPR022694">
    <property type="entry name" value="3-OHacyl-CoA_DH"/>
</dbReference>
<dbReference type="PANTHER" id="PTHR48075:SF5">
    <property type="entry name" value="3-HYDROXYBUTYRYL-COA DEHYDROGENASE"/>
    <property type="match status" value="1"/>
</dbReference>
<keyword evidence="5" id="KW-1185">Reference proteome</keyword>
<dbReference type="GO" id="GO:0006631">
    <property type="term" value="P:fatty acid metabolic process"/>
    <property type="evidence" value="ECO:0007669"/>
    <property type="project" value="InterPro"/>
</dbReference>
<evidence type="ECO:0000256" key="3">
    <source>
        <dbReference type="ARBA" id="ARBA00023002"/>
    </source>
</evidence>
<sequence length="286" mass="31288">MEVTSIGVVGAGLTGRGIAQAAATKGYDVFLYDIDADAVDGALFQIGRRLASEARKARISQDESERVIRRIRACTDLDMLRDVHLIIEAVPEKMETKQAVFRELSQICSPRTIFATNTSGLSITELASATDRPESFIGMHFFHPVPVMKLVELIPGSETNQETLDAAKAVCERMGKQCIEVKEAPLFVVNRILVPMLNEAIFVLQEGLATAEDIDTGMRLGANHPIGPLALADMVGLDTLLETASTLHRETGDTKYRPPQLLRQMVRAGKLGRKSGVGFYDYRDGV</sequence>
<dbReference type="RefSeq" id="WP_021298249.1">
    <property type="nucleotide sequence ID" value="NZ_AURB01000180.1"/>
</dbReference>
<dbReference type="STRING" id="1356854.N007_15400"/>
<dbReference type="InterPro" id="IPR036291">
    <property type="entry name" value="NAD(P)-bd_dom_sf"/>
</dbReference>
<dbReference type="InterPro" id="IPR006108">
    <property type="entry name" value="3HC_DH_C"/>
</dbReference>
<reference evidence="5" key="1">
    <citation type="journal article" date="2022" name="G3 (Bethesda)">
        <title>Unveiling the complete genome sequence of Alicyclobacillus acidoterrestris DSM 3922T, a taint-producing strain.</title>
        <authorList>
            <person name="Leonardo I.C."/>
            <person name="Barreto Crespo M.T."/>
            <person name="Gaspar F.B."/>
        </authorList>
    </citation>
    <scope>NUCLEOTIDE SEQUENCE [LARGE SCALE GENOMIC DNA]</scope>
    <source>
        <strain evidence="5">DSM 3922</strain>
    </source>
</reference>
<dbReference type="eggNOG" id="COG1250">
    <property type="taxonomic scope" value="Bacteria"/>
</dbReference>
<dbReference type="PANTHER" id="PTHR48075">
    <property type="entry name" value="3-HYDROXYACYL-COA DEHYDROGENASE FAMILY PROTEIN"/>
    <property type="match status" value="1"/>
</dbReference>
<gene>
    <name evidence="4" type="ORF">K1I37_15725</name>
</gene>
<accession>A0A9E6ZJT3</accession>
<dbReference type="AlphaFoldDB" id="T0BNE0"/>
<dbReference type="PIRSF" id="PIRSF000105">
    <property type="entry name" value="HCDH"/>
    <property type="match status" value="1"/>
</dbReference>
<dbReference type="Pfam" id="PF02737">
    <property type="entry name" value="3HCDH_N"/>
    <property type="match status" value="1"/>
</dbReference>
<accession>T0BNE0</accession>
<dbReference type="GO" id="GO:0016616">
    <property type="term" value="F:oxidoreductase activity, acting on the CH-OH group of donors, NAD or NADP as acceptor"/>
    <property type="evidence" value="ECO:0007669"/>
    <property type="project" value="InterPro"/>
</dbReference>
<dbReference type="Gene3D" id="3.40.50.720">
    <property type="entry name" value="NAD(P)-binding Rossmann-like Domain"/>
    <property type="match status" value="1"/>
</dbReference>
<proteinExistence type="inferred from homology"/>
<evidence type="ECO:0000256" key="2">
    <source>
        <dbReference type="ARBA" id="ARBA00009463"/>
    </source>
</evidence>
<dbReference type="FunFam" id="3.40.50.720:FF:000009">
    <property type="entry name" value="Fatty oxidation complex, alpha subunit"/>
    <property type="match status" value="1"/>
</dbReference>
<dbReference type="InterPro" id="IPR008927">
    <property type="entry name" value="6-PGluconate_DH-like_C_sf"/>
</dbReference>
<comment type="pathway">
    <text evidence="1">Lipid metabolism; butanoate metabolism.</text>
</comment>
<comment type="similarity">
    <text evidence="2">Belongs to the 3-hydroxyacyl-CoA dehydrogenase family.</text>
</comment>
<dbReference type="KEGG" id="aaco:K1I37_15725"/>
<dbReference type="SUPFAM" id="SSF48179">
    <property type="entry name" value="6-phosphogluconate dehydrogenase C-terminal domain-like"/>
    <property type="match status" value="1"/>
</dbReference>
<dbReference type="InterPro" id="IPR006176">
    <property type="entry name" value="3-OHacyl-CoA_DH_NAD-bd"/>
</dbReference>
<evidence type="ECO:0000256" key="1">
    <source>
        <dbReference type="ARBA" id="ARBA00005086"/>
    </source>
</evidence>
<protein>
    <submittedName>
        <fullName evidence="4">3-hydroxyacyl-CoA dehydrogenase NAD-binding domain-containing protein</fullName>
    </submittedName>
</protein>
<evidence type="ECO:0000313" key="4">
    <source>
        <dbReference type="EMBL" id="UNO48116.1"/>
    </source>
</evidence>
<evidence type="ECO:0000313" key="5">
    <source>
        <dbReference type="Proteomes" id="UP000829401"/>
    </source>
</evidence>
<dbReference type="GO" id="GO:0070403">
    <property type="term" value="F:NAD+ binding"/>
    <property type="evidence" value="ECO:0007669"/>
    <property type="project" value="InterPro"/>
</dbReference>
<dbReference type="Gene3D" id="1.10.1040.10">
    <property type="entry name" value="N-(1-d-carboxylethyl)-l-norvaline Dehydrogenase, domain 2"/>
    <property type="match status" value="1"/>
</dbReference>
<keyword evidence="3" id="KW-0560">Oxidoreductase</keyword>
<dbReference type="Proteomes" id="UP000829401">
    <property type="component" value="Chromosome"/>
</dbReference>
<organism evidence="4 5">
    <name type="scientific">Alicyclobacillus acidoterrestris (strain ATCC 49025 / DSM 3922 / CIP 106132 / NCIMB 13137 / GD3B)</name>
    <dbReference type="NCBI Taxonomy" id="1356854"/>
    <lineage>
        <taxon>Bacteria</taxon>
        <taxon>Bacillati</taxon>
        <taxon>Bacillota</taxon>
        <taxon>Bacilli</taxon>
        <taxon>Bacillales</taxon>
        <taxon>Alicyclobacillaceae</taxon>
        <taxon>Alicyclobacillus</taxon>
    </lineage>
</organism>